<dbReference type="EMBL" id="JBHTJO010000001">
    <property type="protein sequence ID" value="MFD0985902.1"/>
    <property type="molecule type" value="Genomic_DNA"/>
</dbReference>
<sequence length="211" mass="22960">MEKLYSSEITGMASFLANAEKGDATQQASLLAEYGFKALDAVVNIVKQDYNTILKRGLSGINGEMANELRDKLIEKKELVVADFRHGMLGDQKLKPKSDISVVNAIINSPGAIQQGGVGQFSQHVSQTDLDAFLDALDTFEKAPTVQALNDAERASILDVVETLRDETKKEPKDPARLKRWLDRFTEIATDFGVQVAAGSVVTLGAKMFGV</sequence>
<reference evidence="2" key="1">
    <citation type="journal article" date="2019" name="Int. J. Syst. Evol. Microbiol.">
        <title>The Global Catalogue of Microorganisms (GCM) 10K type strain sequencing project: providing services to taxonomists for standard genome sequencing and annotation.</title>
        <authorList>
            <consortium name="The Broad Institute Genomics Platform"/>
            <consortium name="The Broad Institute Genome Sequencing Center for Infectious Disease"/>
            <person name="Wu L."/>
            <person name="Ma J."/>
        </authorList>
    </citation>
    <scope>NUCLEOTIDE SEQUENCE [LARGE SCALE GENOMIC DNA]</scope>
    <source>
        <strain evidence="2">CCUG 61697</strain>
    </source>
</reference>
<accession>A0ABW3J657</accession>
<gene>
    <name evidence="1" type="ORF">ACFQ2F_02190</name>
</gene>
<dbReference type="Proteomes" id="UP001597102">
    <property type="component" value="Unassembled WGS sequence"/>
</dbReference>
<keyword evidence="2" id="KW-1185">Reference proteome</keyword>
<organism evidence="1 2">
    <name type="scientific">Methyloligella solikamskensis</name>
    <dbReference type="NCBI Taxonomy" id="1177756"/>
    <lineage>
        <taxon>Bacteria</taxon>
        <taxon>Pseudomonadati</taxon>
        <taxon>Pseudomonadota</taxon>
        <taxon>Alphaproteobacteria</taxon>
        <taxon>Hyphomicrobiales</taxon>
        <taxon>Hyphomicrobiaceae</taxon>
        <taxon>Methyloligella</taxon>
    </lineage>
</organism>
<comment type="caution">
    <text evidence="1">The sequence shown here is derived from an EMBL/GenBank/DDBJ whole genome shotgun (WGS) entry which is preliminary data.</text>
</comment>
<name>A0ABW3J657_9HYPH</name>
<dbReference type="RefSeq" id="WP_379085048.1">
    <property type="nucleotide sequence ID" value="NZ_JBHTJO010000001.1"/>
</dbReference>
<evidence type="ECO:0000313" key="2">
    <source>
        <dbReference type="Proteomes" id="UP001597102"/>
    </source>
</evidence>
<proteinExistence type="predicted"/>
<evidence type="ECO:0000313" key="1">
    <source>
        <dbReference type="EMBL" id="MFD0985902.1"/>
    </source>
</evidence>
<protein>
    <submittedName>
        <fullName evidence="1">Uncharacterized protein</fullName>
    </submittedName>
</protein>